<feature type="region of interest" description="Disordered" evidence="1">
    <location>
        <begin position="1"/>
        <end position="64"/>
    </location>
</feature>
<name>A0A6C7E720_ILUCY</name>
<dbReference type="EMBL" id="AP012057">
    <property type="protein sequence ID" value="BAN00965.1"/>
    <property type="molecule type" value="Genomic_DNA"/>
</dbReference>
<keyword evidence="3" id="KW-1185">Reference proteome</keyword>
<gene>
    <name evidence="2" type="ORF">YM304_06510</name>
</gene>
<evidence type="ECO:0000313" key="2">
    <source>
        <dbReference type="EMBL" id="BAN00965.1"/>
    </source>
</evidence>
<protein>
    <submittedName>
        <fullName evidence="2">Uncharacterized protein</fullName>
    </submittedName>
</protein>
<accession>A0A6C7E720</accession>
<dbReference type="AlphaFoldDB" id="A0A6C7E720"/>
<evidence type="ECO:0000313" key="3">
    <source>
        <dbReference type="Proteomes" id="UP000011863"/>
    </source>
</evidence>
<proteinExistence type="predicted"/>
<evidence type="ECO:0000256" key="1">
    <source>
        <dbReference type="SAM" id="MobiDB-lite"/>
    </source>
</evidence>
<reference evidence="2 3" key="1">
    <citation type="journal article" date="2013" name="Int. J. Syst. Evol. Microbiol.">
        <title>Ilumatobacter nonamiense sp. nov. and Ilumatobacter coccineum sp. nov., isolated from seashore sand.</title>
        <authorList>
            <person name="Matsumoto A."/>
            <person name="Kasai H."/>
            <person name="Matsuo Y."/>
            <person name="Shizuri Y."/>
            <person name="Ichikawa N."/>
            <person name="Fujita N."/>
            <person name="Omura S."/>
            <person name="Takahashi Y."/>
        </authorList>
    </citation>
    <scope>NUCLEOTIDE SEQUENCE [LARGE SCALE GENOMIC DNA]</scope>
    <source>
        <strain evidence="3">NBRC 103263 / KCTC 29153 / YM16-304</strain>
    </source>
</reference>
<organism evidence="2 3">
    <name type="scientific">Ilumatobacter coccineus (strain NBRC 103263 / KCTC 29153 / YM16-304)</name>
    <dbReference type="NCBI Taxonomy" id="1313172"/>
    <lineage>
        <taxon>Bacteria</taxon>
        <taxon>Bacillati</taxon>
        <taxon>Actinomycetota</taxon>
        <taxon>Acidimicrobiia</taxon>
        <taxon>Acidimicrobiales</taxon>
        <taxon>Ilumatobacteraceae</taxon>
        <taxon>Ilumatobacter</taxon>
    </lineage>
</organism>
<dbReference type="Proteomes" id="UP000011863">
    <property type="component" value="Chromosome"/>
</dbReference>
<dbReference type="KEGG" id="aym:YM304_06510"/>
<sequence length="64" mass="6899">MCAPPPSTELPTGDRPTAPPFPSTASNQRQRRRCEHPVTISGGGDIRATPRLPTGEEGDTRFEP</sequence>